<dbReference type="EMBL" id="CABPRY010000001">
    <property type="protein sequence ID" value="VVD70759.1"/>
    <property type="molecule type" value="Genomic_DNA"/>
</dbReference>
<protein>
    <submittedName>
        <fullName evidence="2">Uncharacterized protein</fullName>
    </submittedName>
</protein>
<reference evidence="2 3" key="1">
    <citation type="submission" date="2019-08" db="EMBL/GenBank/DDBJ databases">
        <authorList>
            <person name="Peeters C."/>
        </authorList>
    </citation>
    <scope>NUCLEOTIDE SEQUENCE [LARGE SCALE GENOMIC DNA]</scope>
    <source>
        <strain evidence="2 3">LMG 31107</strain>
    </source>
</reference>
<feature type="compositionally biased region" description="Basic and acidic residues" evidence="1">
    <location>
        <begin position="33"/>
        <end position="45"/>
    </location>
</feature>
<sequence length="79" mass="8282">MDVMDVMGEAKGGGGRNAALCRTTVVGRQAMTPRDDPSHDVDRTRRVGMGCGDLPQRSGAGLSIVCPCCESTPSSWRTG</sequence>
<name>A0A5E4S9Q8_9BURK</name>
<gene>
    <name evidence="2" type="ORF">PCE31107_00598</name>
</gene>
<accession>A0A5E4S9Q8</accession>
<organism evidence="2 3">
    <name type="scientific">Pandoraea cepalis</name>
    <dbReference type="NCBI Taxonomy" id="2508294"/>
    <lineage>
        <taxon>Bacteria</taxon>
        <taxon>Pseudomonadati</taxon>
        <taxon>Pseudomonadota</taxon>
        <taxon>Betaproteobacteria</taxon>
        <taxon>Burkholderiales</taxon>
        <taxon>Burkholderiaceae</taxon>
        <taxon>Pandoraea</taxon>
    </lineage>
</organism>
<evidence type="ECO:0000313" key="2">
    <source>
        <dbReference type="EMBL" id="VVD70759.1"/>
    </source>
</evidence>
<evidence type="ECO:0000256" key="1">
    <source>
        <dbReference type="SAM" id="MobiDB-lite"/>
    </source>
</evidence>
<evidence type="ECO:0000313" key="3">
    <source>
        <dbReference type="Proteomes" id="UP000396788"/>
    </source>
</evidence>
<proteinExistence type="predicted"/>
<dbReference type="Proteomes" id="UP000396788">
    <property type="component" value="Unassembled WGS sequence"/>
</dbReference>
<dbReference type="AlphaFoldDB" id="A0A5E4S9Q8"/>
<feature type="region of interest" description="Disordered" evidence="1">
    <location>
        <begin position="30"/>
        <end position="52"/>
    </location>
</feature>